<dbReference type="RefSeq" id="WP_013385960.1">
    <property type="nucleotide sequence ID" value="NC_014628.2"/>
</dbReference>
<sequence length="78" mass="8961">MKTRNKDCDVLELMKNTGYEIVTINPTEKPTYCDPFEIIDVDEEHHVSTIHAFLEACESLGIQLTEADKKRCLAFTEK</sequence>
<reference evidence="1 2" key="1">
    <citation type="journal article" date="2011" name="J. Bacteriol.">
        <title>Complete genome sequence of Paenibacillus polymyxa SC2, a strain of plant growth-promoting Rhizobacterium with broad-spectrum antimicrobial activity.</title>
        <authorList>
            <person name="Ma M."/>
            <person name="Wang C."/>
            <person name="Ding Y."/>
            <person name="Li L."/>
            <person name="Shen D."/>
            <person name="Jiang X."/>
            <person name="Guan D."/>
            <person name="Cao F."/>
            <person name="Chen H."/>
            <person name="Feng R."/>
            <person name="Wang X."/>
            <person name="Ge Y."/>
            <person name="Yao L."/>
            <person name="Bing X."/>
            <person name="Yang X."/>
            <person name="Li J."/>
            <person name="Du B."/>
        </authorList>
    </citation>
    <scope>NUCLEOTIDE SEQUENCE [LARGE SCALE GENOMIC DNA]</scope>
    <source>
        <strain evidence="1 2">SC2</strain>
        <plasmid evidence="2">pSC2</plasmid>
    </source>
</reference>
<accession>E3EKU5</accession>
<organism evidence="1 2">
    <name type="scientific">Paenibacillus polymyxa (strain SC2)</name>
    <name type="common">Bacillus polymyxa</name>
    <dbReference type="NCBI Taxonomy" id="886882"/>
    <lineage>
        <taxon>Bacteria</taxon>
        <taxon>Bacillati</taxon>
        <taxon>Bacillota</taxon>
        <taxon>Bacilli</taxon>
        <taxon>Bacillales</taxon>
        <taxon>Paenibacillaceae</taxon>
        <taxon>Paenibacillus</taxon>
    </lineage>
</organism>
<evidence type="ECO:0000313" key="2">
    <source>
        <dbReference type="Proteomes" id="UP000006868"/>
    </source>
</evidence>
<dbReference type="Proteomes" id="UP000006868">
    <property type="component" value="Plasmid pSC2"/>
</dbReference>
<dbReference type="EMBL" id="CP002214">
    <property type="protein sequence ID" value="ADO59546.1"/>
    <property type="molecule type" value="Genomic_DNA"/>
</dbReference>
<dbReference type="AlphaFoldDB" id="E3EKU5"/>
<gene>
    <name evidence="1" type="ORF">PPSC2_27360</name>
</gene>
<dbReference type="PATRIC" id="fig|886882.15.peg.5791"/>
<evidence type="ECO:0000313" key="1">
    <source>
        <dbReference type="EMBL" id="ADO59546.1"/>
    </source>
</evidence>
<dbReference type="HOGENOM" id="CLU_2618745_0_0_9"/>
<geneLocation type="plasmid" evidence="1 2">
    <name>pSC2</name>
</geneLocation>
<protein>
    <submittedName>
        <fullName evidence="1">Uncharacterized protein</fullName>
    </submittedName>
</protein>
<keyword evidence="1" id="KW-0614">Plasmid</keyword>
<proteinExistence type="predicted"/>
<name>E3EKU5_PAEPS</name>
<dbReference type="KEGG" id="ppm:PPSC2_27360"/>